<dbReference type="OMA" id="VAIMYPK"/>
<protein>
    <recommendedName>
        <fullName evidence="1">ABM domain-containing protein</fullName>
    </recommendedName>
</protein>
<evidence type="ECO:0000259" key="1">
    <source>
        <dbReference type="PROSITE" id="PS51725"/>
    </source>
</evidence>
<dbReference type="VEuPathDB" id="FungiDB:BDV34DRAFT_192180"/>
<dbReference type="PANTHER" id="PTHR40624">
    <property type="entry name" value="BIOSYNTHESIS MONOOXYGENASE, PUTATIVE (AFU_ORTHOLOGUE AFUA_1G12025)-RELATED"/>
    <property type="match status" value="1"/>
</dbReference>
<dbReference type="EMBL" id="ML734957">
    <property type="protein sequence ID" value="KAB8207396.1"/>
    <property type="molecule type" value="Genomic_DNA"/>
</dbReference>
<dbReference type="Gene3D" id="3.30.70.100">
    <property type="match status" value="1"/>
</dbReference>
<accession>A0A5N6DQH6</accession>
<dbReference type="PANTHER" id="PTHR40624:SF1">
    <property type="entry name" value="BIOSYNTHESIS MONOOXYGENASE, PUTATIVE (AFU_ORTHOLOGUE AFUA_1G12025)-RELATED"/>
    <property type="match status" value="1"/>
</dbReference>
<dbReference type="AlphaFoldDB" id="A0A5N6DQH6"/>
<gene>
    <name evidence="2" type="ORF">BDV34DRAFT_192180</name>
</gene>
<evidence type="ECO:0000313" key="2">
    <source>
        <dbReference type="EMBL" id="KAB8207396.1"/>
    </source>
</evidence>
<sequence length="140" mass="15908">MTSLWFLHDLDHLSYIFSITLAALVTDHRKMASEEVNVVAIMYPKSGKHDELSRHISELTRQVHATEPDTLVYYAFSIKDGNEIMVVERYRDQDALHMHLLSPHFQEFGSKAAGLMERPYDVKVGHGILPSSVGVTRVQS</sequence>
<dbReference type="InterPro" id="IPR011008">
    <property type="entry name" value="Dimeric_a/b-barrel"/>
</dbReference>
<organism evidence="2 3">
    <name type="scientific">Aspergillus parasiticus</name>
    <dbReference type="NCBI Taxonomy" id="5067"/>
    <lineage>
        <taxon>Eukaryota</taxon>
        <taxon>Fungi</taxon>
        <taxon>Dikarya</taxon>
        <taxon>Ascomycota</taxon>
        <taxon>Pezizomycotina</taxon>
        <taxon>Eurotiomycetes</taxon>
        <taxon>Eurotiomycetidae</taxon>
        <taxon>Eurotiales</taxon>
        <taxon>Aspergillaceae</taxon>
        <taxon>Aspergillus</taxon>
        <taxon>Aspergillus subgen. Circumdati</taxon>
    </lineage>
</organism>
<name>A0A5N6DQH6_ASPPA</name>
<dbReference type="InterPro" id="IPR007138">
    <property type="entry name" value="ABM_dom"/>
</dbReference>
<dbReference type="PROSITE" id="PS51725">
    <property type="entry name" value="ABM"/>
    <property type="match status" value="1"/>
</dbReference>
<evidence type="ECO:0000313" key="3">
    <source>
        <dbReference type="Proteomes" id="UP000326532"/>
    </source>
</evidence>
<feature type="domain" description="ABM" evidence="1">
    <location>
        <begin position="36"/>
        <end position="124"/>
    </location>
</feature>
<dbReference type="Proteomes" id="UP000326532">
    <property type="component" value="Unassembled WGS sequence"/>
</dbReference>
<reference evidence="2 3" key="1">
    <citation type="submission" date="2019-04" db="EMBL/GenBank/DDBJ databases">
        <title>Fungal friends and foes A comparative genomics study of 23 Aspergillus species from section Flavi.</title>
        <authorList>
            <consortium name="DOE Joint Genome Institute"/>
            <person name="Kjaerbolling I."/>
            <person name="Vesth T.C."/>
            <person name="Frisvad J.C."/>
            <person name="Nybo J.L."/>
            <person name="Theobald S."/>
            <person name="Kildgaard S."/>
            <person name="Petersen T.I."/>
            <person name="Kuo A."/>
            <person name="Sato A."/>
            <person name="Lyhne E.K."/>
            <person name="Kogle M.E."/>
            <person name="Wiebenga A."/>
            <person name="Kun R.S."/>
            <person name="Lubbers R.J."/>
            <person name="Makela M.R."/>
            <person name="Barry K."/>
            <person name="Chovatia M."/>
            <person name="Clum A."/>
            <person name="Daum C."/>
            <person name="Haridas S."/>
            <person name="He G."/>
            <person name="LaButti K."/>
            <person name="Lipzen A."/>
            <person name="Mondo S."/>
            <person name="Pangilinan J."/>
            <person name="Riley R."/>
            <person name="Salamov A."/>
            <person name="Simmons B.A."/>
            <person name="Magnuson J.K."/>
            <person name="Henrissat B."/>
            <person name="Mortensen U.H."/>
            <person name="Larsen T.O."/>
            <person name="De vries R.P."/>
            <person name="Grigoriev I.V."/>
            <person name="Machida M."/>
            <person name="Baker S.E."/>
            <person name="Andersen M.R."/>
        </authorList>
    </citation>
    <scope>NUCLEOTIDE SEQUENCE [LARGE SCALE GENOMIC DNA]</scope>
    <source>
        <strain evidence="2 3">CBS 117618</strain>
    </source>
</reference>
<keyword evidence="3" id="KW-1185">Reference proteome</keyword>
<dbReference type="SUPFAM" id="SSF54909">
    <property type="entry name" value="Dimeric alpha+beta barrel"/>
    <property type="match status" value="1"/>
</dbReference>
<proteinExistence type="predicted"/>
<dbReference type="Pfam" id="PF03992">
    <property type="entry name" value="ABM"/>
    <property type="match status" value="1"/>
</dbReference>